<dbReference type="EMBL" id="HE577329">
    <property type="protein sequence ID" value="CCD02017.1"/>
    <property type="molecule type" value="Genomic_DNA"/>
</dbReference>
<dbReference type="Proteomes" id="UP000007319">
    <property type="component" value="Plasmid AZOBR_p2"/>
</dbReference>
<name>A0A9P1NQK0_9PROT</name>
<accession>A0A9P1NQK0</accession>
<evidence type="ECO:0000313" key="2">
    <source>
        <dbReference type="Proteomes" id="UP000007319"/>
    </source>
</evidence>
<reference evidence="1 2" key="1">
    <citation type="journal article" date="2011" name="PLoS Genet.">
        <title>Azospirillum genomes reveal transition of bacteria from aquatic to terrestrial environments.</title>
        <authorList>
            <person name="Wisniewski-Dye F."/>
            <person name="Borziak K."/>
            <person name="Khalsa-Moyers G."/>
            <person name="Alexandre G."/>
            <person name="Sukharnikov L.O."/>
            <person name="Wuichet K."/>
            <person name="Hurst G.B."/>
            <person name="McDonald W.H."/>
            <person name="Robertson J.S."/>
            <person name="Barbe V."/>
            <person name="Calteau A."/>
            <person name="Rouy Z."/>
            <person name="Mangenot S."/>
            <person name="Prigent-Combaret C."/>
            <person name="Normand P."/>
            <person name="Boyer M."/>
            <person name="Siguier P."/>
            <person name="Dessaux Y."/>
            <person name="Elmerich C."/>
            <person name="Condemine G."/>
            <person name="Krishnen G."/>
            <person name="Kennedy I."/>
            <person name="Paterson A.H."/>
            <person name="Gonzalez V."/>
            <person name="Mavingui P."/>
            <person name="Zhulin I.B."/>
        </authorList>
    </citation>
    <scope>NUCLEOTIDE SEQUENCE [LARGE SCALE GENOMIC DNA]</scope>
    <source>
        <strain evidence="1 2">Sp245</strain>
    </source>
</reference>
<keyword evidence="1" id="KW-0614">Plasmid</keyword>
<protein>
    <submittedName>
        <fullName evidence="1">Uncharacterized protein</fullName>
    </submittedName>
</protein>
<dbReference type="AlphaFoldDB" id="A0A9P1NQK0"/>
<evidence type="ECO:0000313" key="1">
    <source>
        <dbReference type="EMBL" id="CCD02017.1"/>
    </source>
</evidence>
<organism evidence="1 2">
    <name type="scientific">Azospirillum baldaniorum</name>
    <dbReference type="NCBI Taxonomy" id="1064539"/>
    <lineage>
        <taxon>Bacteria</taxon>
        <taxon>Pseudomonadati</taxon>
        <taxon>Pseudomonadota</taxon>
        <taxon>Alphaproteobacteria</taxon>
        <taxon>Rhodospirillales</taxon>
        <taxon>Azospirillaceae</taxon>
        <taxon>Azospirillum</taxon>
    </lineage>
</organism>
<proteinExistence type="predicted"/>
<geneLocation type="plasmid" evidence="1 2">
    <name>AZOBR_p2</name>
</geneLocation>
<sequence>MLLGRGFPYMGGASMAAPMTWATYDGSKDGQRTQLWTNDAAWDGESFARSTSMGDGVFLFVHFRYASGTSPGTAGIYAFAIRVNEDKTISVGSPTVITTSGYLTWAASLSVLKVEAGKAVVFHNGAASPYPIYATTVTVASDLTVAVTNGPTNISSVLSGTRMDHSHAIMLDASRILLVGRSDSTSYRVRAYALTWNSAAGKVDTIPSTTYTAAHLTMENGSRLFKMSGTQAILVGTKTGTPFGLAAAVLTYNGTSLSTTSVSTFGQTNGTWGDNFVSNDTTITPGAGVYGVGESTTGMRAFPIKNNGGSPLIGTSTMLTGSSTDYRFNPLWMTSTQVIAICSDAKVAGDKVYVHVLDYNPATNTLAQVNGPVQIEPSIGSFGLESHRIDANRVLAVYTSDDGVTSAKVLSIV</sequence>
<keyword evidence="2" id="KW-1185">Reference proteome</keyword>
<dbReference type="KEGG" id="abs:AZOBR_p270213"/>
<gene>
    <name evidence="1" type="ORF">AZOBR_p270213</name>
</gene>